<comment type="caution">
    <text evidence="1">The sequence shown here is derived from an EMBL/GenBank/DDBJ whole genome shotgun (WGS) entry which is preliminary data.</text>
</comment>
<evidence type="ECO:0000313" key="1">
    <source>
        <dbReference type="EMBL" id="KAI8046706.1"/>
    </source>
</evidence>
<dbReference type="Proteomes" id="UP001059596">
    <property type="component" value="Chromosome 3R"/>
</dbReference>
<accession>A0A9P9Z0U4</accession>
<feature type="non-terminal residue" evidence="1">
    <location>
        <position position="43"/>
    </location>
</feature>
<gene>
    <name evidence="1" type="ORF">M5D96_002919</name>
</gene>
<organism evidence="1 2">
    <name type="scientific">Drosophila gunungcola</name>
    <name type="common">fruit fly</name>
    <dbReference type="NCBI Taxonomy" id="103775"/>
    <lineage>
        <taxon>Eukaryota</taxon>
        <taxon>Metazoa</taxon>
        <taxon>Ecdysozoa</taxon>
        <taxon>Arthropoda</taxon>
        <taxon>Hexapoda</taxon>
        <taxon>Insecta</taxon>
        <taxon>Pterygota</taxon>
        <taxon>Neoptera</taxon>
        <taxon>Endopterygota</taxon>
        <taxon>Diptera</taxon>
        <taxon>Brachycera</taxon>
        <taxon>Muscomorpha</taxon>
        <taxon>Ephydroidea</taxon>
        <taxon>Drosophilidae</taxon>
        <taxon>Drosophila</taxon>
        <taxon>Sophophora</taxon>
    </lineage>
</organism>
<reference evidence="1" key="1">
    <citation type="journal article" date="2023" name="Genome Biol. Evol.">
        <title>Long-read-based Genome Assembly of Drosophila gunungcola Reveals Fewer Chemosensory Genes in Flower-breeding Species.</title>
        <authorList>
            <person name="Negi A."/>
            <person name="Liao B.Y."/>
            <person name="Yeh S.D."/>
        </authorList>
    </citation>
    <scope>NUCLEOTIDE SEQUENCE</scope>
    <source>
        <strain evidence="1">Sukarami</strain>
    </source>
</reference>
<sequence length="43" mass="5075">MQTSKHSAIVANSWTVKKLTQLLNQLIHRILEGLFSHVRNWKF</sequence>
<protein>
    <submittedName>
        <fullName evidence="1">Uncharacterized protein</fullName>
    </submittedName>
</protein>
<dbReference type="EMBL" id="JAMKOV010000001">
    <property type="protein sequence ID" value="KAI8046706.1"/>
    <property type="molecule type" value="Genomic_DNA"/>
</dbReference>
<name>A0A9P9Z0U4_9MUSC</name>
<evidence type="ECO:0000313" key="2">
    <source>
        <dbReference type="Proteomes" id="UP001059596"/>
    </source>
</evidence>
<dbReference type="AlphaFoldDB" id="A0A9P9Z0U4"/>
<proteinExistence type="predicted"/>
<keyword evidence="2" id="KW-1185">Reference proteome</keyword>